<dbReference type="HOGENOM" id="CLU_954952_0_0_1"/>
<dbReference type="AlphaFoldDB" id="S7XSM5"/>
<dbReference type="VEuPathDB" id="MicrosporidiaDB:SLOPH_969"/>
<feature type="non-terminal residue" evidence="1">
    <location>
        <position position="1"/>
    </location>
</feature>
<proteinExistence type="predicted"/>
<accession>S7XSM5</accession>
<protein>
    <submittedName>
        <fullName evidence="1">Uncharacterized protein</fullName>
    </submittedName>
</protein>
<gene>
    <name evidence="1" type="ORF">SLOPH_969</name>
</gene>
<evidence type="ECO:0000313" key="2">
    <source>
        <dbReference type="Proteomes" id="UP000014978"/>
    </source>
</evidence>
<sequence length="292" mass="34731">GQDIIELYNNYGKDDNNRVKGYNNNELKGYNKNNKESNIIDNNDITGGDNISVKYDFPLDRIKYNITRIKNIKISVFRICGIPYLFLCKKYYSYILYQIYRLLAEEEDNERIILYLNIIKEIFKRKDIKEYYEYNHNKDNNRGNITNITHTDPNNTENKTDITYTNPNDIKKITEDIHNLNITTNDTLLVSLFNNILSKIDYKCWKVKNNAISTLIVMFNSILINVNDKLLFKKILLEHKYLGYVVICLLERIGLENKEIIELRKIYKEDKYIIFKLDKIENKKKKSIFIEG</sequence>
<dbReference type="InParanoid" id="S7XSM5"/>
<dbReference type="Proteomes" id="UP000014978">
    <property type="component" value="Unassembled WGS sequence"/>
</dbReference>
<reference evidence="2" key="1">
    <citation type="journal article" date="2013" name="PLoS Genet.">
        <title>The genome of Spraguea lophii and the basis of host-microsporidian interactions.</title>
        <authorList>
            <person name="Campbell S.E."/>
            <person name="Williams T.A."/>
            <person name="Yousuf A."/>
            <person name="Soanes D.M."/>
            <person name="Paszkiewicz K.H."/>
            <person name="Williams B.A.P."/>
        </authorList>
    </citation>
    <scope>NUCLEOTIDE SEQUENCE [LARGE SCALE GENOMIC DNA]</scope>
    <source>
        <strain evidence="2">42_110</strain>
    </source>
</reference>
<evidence type="ECO:0000313" key="1">
    <source>
        <dbReference type="EMBL" id="EPR78923.1"/>
    </source>
</evidence>
<name>S7XSM5_SPRLO</name>
<keyword evidence="2" id="KW-1185">Reference proteome</keyword>
<dbReference type="EMBL" id="ATCN01000480">
    <property type="protein sequence ID" value="EPR78923.1"/>
    <property type="molecule type" value="Genomic_DNA"/>
</dbReference>
<organism evidence="1 2">
    <name type="scientific">Spraguea lophii (strain 42_110)</name>
    <name type="common">Microsporidian parasite</name>
    <dbReference type="NCBI Taxonomy" id="1358809"/>
    <lineage>
        <taxon>Eukaryota</taxon>
        <taxon>Fungi</taxon>
        <taxon>Fungi incertae sedis</taxon>
        <taxon>Microsporidia</taxon>
        <taxon>Spragueidae</taxon>
        <taxon>Spraguea</taxon>
    </lineage>
</organism>
<comment type="caution">
    <text evidence="1">The sequence shown here is derived from an EMBL/GenBank/DDBJ whole genome shotgun (WGS) entry which is preliminary data.</text>
</comment>